<evidence type="ECO:0000259" key="1">
    <source>
        <dbReference type="Pfam" id="PF05685"/>
    </source>
</evidence>
<dbReference type="Proteomes" id="UP000034681">
    <property type="component" value="Unassembled WGS sequence"/>
</dbReference>
<comment type="caution">
    <text evidence="2">The sequence shown here is derived from an EMBL/GenBank/DDBJ whole genome shotgun (WGS) entry which is preliminary data.</text>
</comment>
<name>A0A0M2PZQ6_PROHO</name>
<proteinExistence type="predicted"/>
<dbReference type="CDD" id="cd06260">
    <property type="entry name" value="DUF820-like"/>
    <property type="match status" value="1"/>
</dbReference>
<dbReference type="InterPro" id="IPR008538">
    <property type="entry name" value="Uma2"/>
</dbReference>
<dbReference type="Gene3D" id="3.90.1570.10">
    <property type="entry name" value="tt1808, chain A"/>
    <property type="match status" value="1"/>
</dbReference>
<dbReference type="InterPro" id="IPR012296">
    <property type="entry name" value="Nuclease_put_TT1808"/>
</dbReference>
<dbReference type="eggNOG" id="COG4636">
    <property type="taxonomic scope" value="Bacteria"/>
</dbReference>
<dbReference type="Pfam" id="PF05685">
    <property type="entry name" value="Uma2"/>
    <property type="match status" value="1"/>
</dbReference>
<organism evidence="2 3">
    <name type="scientific">Prochlorothrix hollandica PCC 9006 = CALU 1027</name>
    <dbReference type="NCBI Taxonomy" id="317619"/>
    <lineage>
        <taxon>Bacteria</taxon>
        <taxon>Bacillati</taxon>
        <taxon>Cyanobacteriota</taxon>
        <taxon>Cyanophyceae</taxon>
        <taxon>Prochlorotrichales</taxon>
        <taxon>Prochlorotrichaceae</taxon>
        <taxon>Prochlorothrix</taxon>
    </lineage>
</organism>
<dbReference type="InterPro" id="IPR011335">
    <property type="entry name" value="Restrct_endonuc-II-like"/>
</dbReference>
<dbReference type="PANTHER" id="PTHR34107:SF7">
    <property type="entry name" value="SLR2092 PROTEIN"/>
    <property type="match status" value="1"/>
</dbReference>
<dbReference type="RefSeq" id="WP_017711117.1">
    <property type="nucleotide sequence ID" value="NZ_KB235933.1"/>
</dbReference>
<protein>
    <recommendedName>
        <fullName evidence="1">Putative restriction endonuclease domain-containing protein</fullName>
    </recommendedName>
</protein>
<dbReference type="STRING" id="317619.GCA_000332315_00445"/>
<dbReference type="EMBL" id="AJTX02000004">
    <property type="protein sequence ID" value="KKI99861.1"/>
    <property type="molecule type" value="Genomic_DNA"/>
</dbReference>
<keyword evidence="3" id="KW-1185">Reference proteome</keyword>
<gene>
    <name evidence="2" type="ORF">PROH_08495</name>
</gene>
<sequence>MIQAPLQPQQLLLQVPSQLMLQVTQEQFIALVTANRDLRLERTATGELIVNPPTGGETGKRNLSLSGQLSDWYEAHEALGEAFDSSTGFTLPNGANRSPDASWVRKECWDALSVEQRQGFIPLCPDFVVELRSKTDSLKDLRGKMQEYMENGAQLGWLIDPQNRCVEVYREGQEVEVLKSPSKVSGESVLPGFSLNLKRILP</sequence>
<dbReference type="PANTHER" id="PTHR34107">
    <property type="entry name" value="SLL0198 PROTEIN-RELATED"/>
    <property type="match status" value="1"/>
</dbReference>
<feature type="domain" description="Putative restriction endonuclease" evidence="1">
    <location>
        <begin position="26"/>
        <end position="197"/>
    </location>
</feature>
<dbReference type="SUPFAM" id="SSF52980">
    <property type="entry name" value="Restriction endonuclease-like"/>
    <property type="match status" value="1"/>
</dbReference>
<accession>A0A0M2PZQ6</accession>
<evidence type="ECO:0000313" key="2">
    <source>
        <dbReference type="EMBL" id="KKI99861.1"/>
    </source>
</evidence>
<evidence type="ECO:0000313" key="3">
    <source>
        <dbReference type="Proteomes" id="UP000034681"/>
    </source>
</evidence>
<dbReference type="AlphaFoldDB" id="A0A0M2PZQ6"/>
<dbReference type="OrthoDB" id="454453at2"/>
<reference evidence="2" key="1">
    <citation type="submission" date="2012-04" db="EMBL/GenBank/DDBJ databases">
        <authorList>
            <person name="Borisov I.G."/>
            <person name="Ivanikova N.V."/>
            <person name="Pinevich A.V."/>
        </authorList>
    </citation>
    <scope>NUCLEOTIDE SEQUENCE</scope>
    <source>
        <strain evidence="2">CALU 1027</strain>
    </source>
</reference>